<accession>A7VST9</accession>
<gene>
    <name evidence="1" type="ORF">CLOLEP_01630</name>
</gene>
<dbReference type="EMBL" id="ABCB02000018">
    <property type="protein sequence ID" value="EDO61235.1"/>
    <property type="molecule type" value="Genomic_DNA"/>
</dbReference>
<dbReference type="HOGENOM" id="CLU_2933152_0_0_9"/>
<dbReference type="Proteomes" id="UP000003490">
    <property type="component" value="Unassembled WGS sequence"/>
</dbReference>
<dbReference type="AlphaFoldDB" id="A7VST9"/>
<sequence length="60" mass="6508">MELLPIFTAFTKRVHLEIKADEPACPTLKPECRIEPLDTGQAAGAGKKNRTAVVIDGVVF</sequence>
<name>A7VST9_9FIRM</name>
<protein>
    <submittedName>
        <fullName evidence="1">Uncharacterized protein</fullName>
    </submittedName>
</protein>
<reference evidence="1 2" key="1">
    <citation type="submission" date="2007-08" db="EMBL/GenBank/DDBJ databases">
        <title>Draft genome sequence of Clostridium leptum (DSM 753).</title>
        <authorList>
            <person name="Sudarsanam P."/>
            <person name="Ley R."/>
            <person name="Guruge J."/>
            <person name="Turnbaugh P.J."/>
            <person name="Mahowald M."/>
            <person name="Liep D."/>
            <person name="Gordon J."/>
        </authorList>
    </citation>
    <scope>NUCLEOTIDE SEQUENCE [LARGE SCALE GENOMIC DNA]</scope>
    <source>
        <strain evidence="1 2">DSM 753</strain>
    </source>
</reference>
<evidence type="ECO:0000313" key="2">
    <source>
        <dbReference type="Proteomes" id="UP000003490"/>
    </source>
</evidence>
<organism evidence="1 2">
    <name type="scientific">[Clostridium] leptum DSM 753</name>
    <dbReference type="NCBI Taxonomy" id="428125"/>
    <lineage>
        <taxon>Bacteria</taxon>
        <taxon>Bacillati</taxon>
        <taxon>Bacillota</taxon>
        <taxon>Clostridia</taxon>
        <taxon>Eubacteriales</taxon>
        <taxon>Oscillospiraceae</taxon>
        <taxon>Oscillospiraceae incertae sedis</taxon>
    </lineage>
</organism>
<reference evidence="1 2" key="2">
    <citation type="submission" date="2007-08" db="EMBL/GenBank/DDBJ databases">
        <authorList>
            <person name="Fulton L."/>
            <person name="Clifton S."/>
            <person name="Fulton B."/>
            <person name="Xu J."/>
            <person name="Minx P."/>
            <person name="Pepin K.H."/>
            <person name="Johnson M."/>
            <person name="Thiruvilangam P."/>
            <person name="Bhonagiri V."/>
            <person name="Nash W.E."/>
            <person name="Wang C."/>
            <person name="Mardis E.R."/>
            <person name="Wilson R.K."/>
        </authorList>
    </citation>
    <scope>NUCLEOTIDE SEQUENCE [LARGE SCALE GENOMIC DNA]</scope>
    <source>
        <strain evidence="1 2">DSM 753</strain>
    </source>
</reference>
<evidence type="ECO:0000313" key="1">
    <source>
        <dbReference type="EMBL" id="EDO61235.1"/>
    </source>
</evidence>
<comment type="caution">
    <text evidence="1">The sequence shown here is derived from an EMBL/GenBank/DDBJ whole genome shotgun (WGS) entry which is preliminary data.</text>
</comment>
<proteinExistence type="predicted"/>